<evidence type="ECO:0000313" key="5">
    <source>
        <dbReference type="EMBL" id="SMX25007.1"/>
    </source>
</evidence>
<dbReference type="Proteomes" id="UP000201838">
    <property type="component" value="Unassembled WGS sequence"/>
</dbReference>
<name>A0A238J311_9RHOB</name>
<evidence type="ECO:0000256" key="3">
    <source>
        <dbReference type="PIRSR" id="PIRSR603782-1"/>
    </source>
</evidence>
<evidence type="ECO:0000313" key="6">
    <source>
        <dbReference type="Proteomes" id="UP000201838"/>
    </source>
</evidence>
<dbReference type="Gene3D" id="3.40.30.10">
    <property type="entry name" value="Glutaredoxin"/>
    <property type="match status" value="1"/>
</dbReference>
<keyword evidence="6" id="KW-1185">Reference proteome</keyword>
<dbReference type="PANTHER" id="PTHR12151">
    <property type="entry name" value="ELECTRON TRANSPORT PROTIN SCO1/SENC FAMILY MEMBER"/>
    <property type="match status" value="1"/>
</dbReference>
<evidence type="ECO:0000256" key="1">
    <source>
        <dbReference type="ARBA" id="ARBA00010996"/>
    </source>
</evidence>
<dbReference type="AlphaFoldDB" id="A0A238J311"/>
<dbReference type="PANTHER" id="PTHR12151:SF25">
    <property type="entry name" value="LINALOOL DEHYDRATASE_ISOMERASE DOMAIN-CONTAINING PROTEIN"/>
    <property type="match status" value="1"/>
</dbReference>
<feature type="disulfide bond" description="Redox-active" evidence="4">
    <location>
        <begin position="77"/>
        <end position="81"/>
    </location>
</feature>
<keyword evidence="3" id="KW-0479">Metal-binding</keyword>
<protein>
    <submittedName>
        <fullName evidence="5">SCO1/SenC</fullName>
    </submittedName>
</protein>
<dbReference type="CDD" id="cd02968">
    <property type="entry name" value="SCO"/>
    <property type="match status" value="1"/>
</dbReference>
<evidence type="ECO:0000256" key="4">
    <source>
        <dbReference type="PIRSR" id="PIRSR603782-2"/>
    </source>
</evidence>
<organism evidence="5 6">
    <name type="scientific">Boseongicola aestuarii</name>
    <dbReference type="NCBI Taxonomy" id="1470561"/>
    <lineage>
        <taxon>Bacteria</taxon>
        <taxon>Pseudomonadati</taxon>
        <taxon>Pseudomonadota</taxon>
        <taxon>Alphaproteobacteria</taxon>
        <taxon>Rhodobacterales</taxon>
        <taxon>Paracoccaceae</taxon>
        <taxon>Boseongicola</taxon>
    </lineage>
</organism>
<accession>A0A238J311</accession>
<keyword evidence="4" id="KW-1015">Disulfide bond</keyword>
<dbReference type="InterPro" id="IPR036249">
    <property type="entry name" value="Thioredoxin-like_sf"/>
</dbReference>
<sequence length="202" mass="21638">MNRVYVGATSAVLAVLIGGAALWTTLREESTCGGNAIAGGNVAIGGPLELLNGTGELVTDRDVIDGPTLVYFGYTFCPDVCPFDVARNVIAVDMLEEQGLDVTPVFISIDPERDTPEVVAQYAEDMHPKMIALTGSPEQVKAASQAYKTYYARGTGEGEFYLMDHSTFTYLMFPETGLASYFGRDVSPEEMAEEAACHIAAS</sequence>
<reference evidence="6" key="1">
    <citation type="submission" date="2017-05" db="EMBL/GenBank/DDBJ databases">
        <authorList>
            <person name="Rodrigo-Torres L."/>
            <person name="Arahal R. D."/>
            <person name="Lucena T."/>
        </authorList>
    </citation>
    <scope>NUCLEOTIDE SEQUENCE [LARGE SCALE GENOMIC DNA]</scope>
    <source>
        <strain evidence="6">CECT 8489</strain>
    </source>
</reference>
<dbReference type="InterPro" id="IPR003782">
    <property type="entry name" value="SCO1/SenC"/>
</dbReference>
<dbReference type="FunFam" id="3.40.30.10:FF:000013">
    <property type="entry name" value="Blast:Protein SCO1 homolog, mitochondrial"/>
    <property type="match status" value="1"/>
</dbReference>
<dbReference type="GO" id="GO:0046872">
    <property type="term" value="F:metal ion binding"/>
    <property type="evidence" value="ECO:0007669"/>
    <property type="project" value="UniProtKB-KW"/>
</dbReference>
<dbReference type="EMBL" id="FXXQ01000011">
    <property type="protein sequence ID" value="SMX25007.1"/>
    <property type="molecule type" value="Genomic_DNA"/>
</dbReference>
<dbReference type="SUPFAM" id="SSF52833">
    <property type="entry name" value="Thioredoxin-like"/>
    <property type="match status" value="1"/>
</dbReference>
<feature type="binding site" evidence="3">
    <location>
        <position position="81"/>
    </location>
    <ligand>
        <name>Cu cation</name>
        <dbReference type="ChEBI" id="CHEBI:23378"/>
    </ligand>
</feature>
<comment type="similarity">
    <text evidence="1">Belongs to the SCO1/2 family.</text>
</comment>
<proteinExistence type="inferred from homology"/>
<keyword evidence="2 3" id="KW-0186">Copper</keyword>
<feature type="binding site" evidence="3">
    <location>
        <position position="165"/>
    </location>
    <ligand>
        <name>Cu cation</name>
        <dbReference type="ChEBI" id="CHEBI:23378"/>
    </ligand>
</feature>
<evidence type="ECO:0000256" key="2">
    <source>
        <dbReference type="ARBA" id="ARBA00023008"/>
    </source>
</evidence>
<feature type="binding site" evidence="3">
    <location>
        <position position="77"/>
    </location>
    <ligand>
        <name>Cu cation</name>
        <dbReference type="ChEBI" id="CHEBI:23378"/>
    </ligand>
</feature>
<dbReference type="Pfam" id="PF02630">
    <property type="entry name" value="SCO1-SenC"/>
    <property type="match status" value="1"/>
</dbReference>
<dbReference type="RefSeq" id="WP_093975206.1">
    <property type="nucleotide sequence ID" value="NZ_FXXQ01000011.1"/>
</dbReference>
<gene>
    <name evidence="5" type="ORF">BOA8489_03140</name>
</gene>
<dbReference type="OrthoDB" id="9790194at2"/>